<sequence>MSISSNTKLFTSANCVKSHIVRFAAEVKGLEYVELDMDQHAKLALAVDVTEAPSLSDRHVTTGELDIIIEYIDEQHPQPPLLPANTASRAVYRKQVRSFHKQLFPLLSAAKAGDMAAQAGLREYLHQMDSMVQGVAYFASSQISVMDVTIGPWLWAAKEAGLCLKPYRALSSYADRLFALPAFQASLSQHAKEIAA</sequence>
<proteinExistence type="predicted"/>
<dbReference type="Gene3D" id="3.40.30.10">
    <property type="entry name" value="Glutaredoxin"/>
    <property type="match status" value="1"/>
</dbReference>
<dbReference type="Proteomes" id="UP000193675">
    <property type="component" value="Unassembled WGS sequence"/>
</dbReference>
<reference evidence="2 4" key="1">
    <citation type="submission" date="2017-04" db="EMBL/GenBank/DDBJ databases">
        <title>Presence of VIM-2 positive Pseudomonas species in chickens and their surrounding environment.</title>
        <authorList>
            <person name="Zhang R."/>
        </authorList>
    </citation>
    <scope>NUCLEOTIDE SEQUENCE [LARGE SCALE GENOMIC DNA]</scope>
    <source>
        <strain evidence="2 4">DZ-C18</strain>
    </source>
</reference>
<dbReference type="SUPFAM" id="SSF47616">
    <property type="entry name" value="GST C-terminal domain-like"/>
    <property type="match status" value="1"/>
</dbReference>
<dbReference type="Gene3D" id="1.20.1050.10">
    <property type="match status" value="1"/>
</dbReference>
<keyword evidence="3" id="KW-0614">Plasmid</keyword>
<evidence type="ECO:0000313" key="2">
    <source>
        <dbReference type="EMBL" id="ORL58729.1"/>
    </source>
</evidence>
<geneLocation type="plasmid" evidence="3 5">
    <name>pZXPA-20-602k</name>
</geneLocation>
<dbReference type="PANTHER" id="PTHR43968">
    <property type="match status" value="1"/>
</dbReference>
<evidence type="ECO:0000313" key="5">
    <source>
        <dbReference type="Proteomes" id="UP000516786"/>
    </source>
</evidence>
<evidence type="ECO:0000313" key="3">
    <source>
        <dbReference type="EMBL" id="QOD01416.1"/>
    </source>
</evidence>
<dbReference type="PANTHER" id="PTHR43968:SF6">
    <property type="entry name" value="GLUTATHIONE S-TRANSFERASE OMEGA"/>
    <property type="match status" value="1"/>
</dbReference>
<dbReference type="OrthoDB" id="509852at2"/>
<evidence type="ECO:0000313" key="4">
    <source>
        <dbReference type="Proteomes" id="UP000193675"/>
    </source>
</evidence>
<organism evidence="2 4">
    <name type="scientific">Pseudomonas putida</name>
    <name type="common">Arthrobacter siderocapsulatus</name>
    <dbReference type="NCBI Taxonomy" id="303"/>
    <lineage>
        <taxon>Bacteria</taxon>
        <taxon>Pseudomonadati</taxon>
        <taxon>Pseudomonadota</taxon>
        <taxon>Gammaproteobacteria</taxon>
        <taxon>Pseudomonadales</taxon>
        <taxon>Pseudomonadaceae</taxon>
        <taxon>Pseudomonas</taxon>
    </lineage>
</organism>
<dbReference type="EMBL" id="CP061724">
    <property type="protein sequence ID" value="QOD01416.1"/>
    <property type="molecule type" value="Genomic_DNA"/>
</dbReference>
<name>A0A1X0Z722_PSEPU</name>
<dbReference type="AlphaFoldDB" id="A0A1X0Z722"/>
<dbReference type="InterPro" id="IPR050983">
    <property type="entry name" value="GST_Omega/HSP26"/>
</dbReference>
<dbReference type="SUPFAM" id="SSF52833">
    <property type="entry name" value="Thioredoxin-like"/>
    <property type="match status" value="1"/>
</dbReference>
<dbReference type="GO" id="GO:0005737">
    <property type="term" value="C:cytoplasm"/>
    <property type="evidence" value="ECO:0007669"/>
    <property type="project" value="TreeGrafter"/>
</dbReference>
<dbReference type="InterPro" id="IPR010987">
    <property type="entry name" value="Glutathione-S-Trfase_C-like"/>
</dbReference>
<dbReference type="EMBL" id="NBWC01000049">
    <property type="protein sequence ID" value="ORL58729.1"/>
    <property type="molecule type" value="Genomic_DNA"/>
</dbReference>
<dbReference type="InterPro" id="IPR036249">
    <property type="entry name" value="Thioredoxin-like_sf"/>
</dbReference>
<dbReference type="Proteomes" id="UP000516786">
    <property type="component" value="Plasmid pZXPA-20-602k"/>
</dbReference>
<evidence type="ECO:0000259" key="1">
    <source>
        <dbReference type="PROSITE" id="PS50405"/>
    </source>
</evidence>
<dbReference type="InterPro" id="IPR036282">
    <property type="entry name" value="Glutathione-S-Trfase_C_sf"/>
</dbReference>
<accession>A0A1X0Z722</accession>
<dbReference type="RefSeq" id="WP_084851804.1">
    <property type="nucleotide sequence ID" value="NZ_CP061724.1"/>
</dbReference>
<protein>
    <recommendedName>
        <fullName evidence="1">GST C-terminal domain-containing protein</fullName>
    </recommendedName>
</protein>
<dbReference type="PROSITE" id="PS50405">
    <property type="entry name" value="GST_CTER"/>
    <property type="match status" value="1"/>
</dbReference>
<gene>
    <name evidence="2" type="ORF">B7H17_24675</name>
    <name evidence="3" type="ORF">ID616_29740</name>
</gene>
<reference evidence="3 5" key="2">
    <citation type="submission" date="2020-09" db="EMBL/GenBank/DDBJ databases">
        <title>Co-existence of a novel multidrug-resistance efflux pump with carbapenem resistance gene blaVIM-2 in one megaplasmid in Pseudomonas putida.</title>
        <authorList>
            <person name="Peng K."/>
            <person name="Li R."/>
        </authorList>
    </citation>
    <scope>NUCLEOTIDE SEQUENCE [LARGE SCALE GENOMIC DNA]</scope>
    <source>
        <strain evidence="3 5">ZXPA-20</strain>
        <plasmid evidence="3 5">pZXPA-20-602k</plasmid>
    </source>
</reference>
<feature type="domain" description="GST C-terminal" evidence="1">
    <location>
        <begin position="58"/>
        <end position="196"/>
    </location>
</feature>